<keyword evidence="4 6" id="KW-0274">FAD</keyword>
<dbReference type="GO" id="GO:0019478">
    <property type="term" value="P:D-amino acid catabolic process"/>
    <property type="evidence" value="ECO:0007669"/>
    <property type="project" value="TreeGrafter"/>
</dbReference>
<dbReference type="InterPro" id="IPR023209">
    <property type="entry name" value="DAO"/>
</dbReference>
<evidence type="ECO:0000256" key="2">
    <source>
        <dbReference type="ARBA" id="ARBA00006730"/>
    </source>
</evidence>
<feature type="binding site" evidence="6">
    <location>
        <position position="198"/>
    </location>
    <ligand>
        <name>FAD</name>
        <dbReference type="ChEBI" id="CHEBI:57692"/>
    </ligand>
</feature>
<dbReference type="OrthoDB" id="2015447at2759"/>
<evidence type="ECO:0000313" key="10">
    <source>
        <dbReference type="Proteomes" id="UP000663671"/>
    </source>
</evidence>
<name>A0A8A1M0L5_AJECA</name>
<dbReference type="GO" id="GO:0005737">
    <property type="term" value="C:cytoplasm"/>
    <property type="evidence" value="ECO:0007669"/>
    <property type="project" value="TreeGrafter"/>
</dbReference>
<evidence type="ECO:0000256" key="1">
    <source>
        <dbReference type="ARBA" id="ARBA00001974"/>
    </source>
</evidence>
<keyword evidence="5" id="KW-0560">Oxidoreductase</keyword>
<evidence type="ECO:0000313" key="9">
    <source>
        <dbReference type="EMBL" id="QSS59609.1"/>
    </source>
</evidence>
<dbReference type="SUPFAM" id="SSF51971">
    <property type="entry name" value="Nucleotide-binding domain"/>
    <property type="match status" value="1"/>
</dbReference>
<evidence type="ECO:0000256" key="3">
    <source>
        <dbReference type="ARBA" id="ARBA00022630"/>
    </source>
</evidence>
<comment type="similarity">
    <text evidence="2">Belongs to the DAMOX/DASOX family.</text>
</comment>
<dbReference type="Proteomes" id="UP000663671">
    <property type="component" value="Chromosome 2"/>
</dbReference>
<dbReference type="PANTHER" id="PTHR11530">
    <property type="entry name" value="D-AMINO ACID OXIDASE"/>
    <property type="match status" value="1"/>
</dbReference>
<feature type="binding site" evidence="6">
    <location>
        <position position="179"/>
    </location>
    <ligand>
        <name>FAD</name>
        <dbReference type="ChEBI" id="CHEBI:57692"/>
    </ligand>
</feature>
<dbReference type="GO" id="GO:0003884">
    <property type="term" value="F:D-amino-acid oxidase activity"/>
    <property type="evidence" value="ECO:0007669"/>
    <property type="project" value="InterPro"/>
</dbReference>
<dbReference type="Gene3D" id="3.30.9.10">
    <property type="entry name" value="D-Amino Acid Oxidase, subunit A, domain 2"/>
    <property type="match status" value="1"/>
</dbReference>
<gene>
    <name evidence="9" type="ORF">I7I51_09045</name>
</gene>
<dbReference type="Pfam" id="PF01266">
    <property type="entry name" value="DAO"/>
    <property type="match status" value="1"/>
</dbReference>
<comment type="cofactor">
    <cofactor evidence="1 6">
        <name>FAD</name>
        <dbReference type="ChEBI" id="CHEBI:57692"/>
    </cofactor>
</comment>
<evidence type="ECO:0000259" key="8">
    <source>
        <dbReference type="Pfam" id="PF01266"/>
    </source>
</evidence>
<protein>
    <submittedName>
        <fullName evidence="9">FAD dependent oxidoreductase</fullName>
    </submittedName>
</protein>
<evidence type="ECO:0000256" key="5">
    <source>
        <dbReference type="ARBA" id="ARBA00023002"/>
    </source>
</evidence>
<feature type="transmembrane region" description="Helical" evidence="7">
    <location>
        <begin position="6"/>
        <end position="26"/>
    </location>
</feature>
<dbReference type="Gene3D" id="3.40.50.720">
    <property type="entry name" value="NAD(P)-binding Rossmann-like Domain"/>
    <property type="match status" value="1"/>
</dbReference>
<accession>A0A8A1M0L5</accession>
<keyword evidence="7" id="KW-1133">Transmembrane helix</keyword>
<organism evidence="9 10">
    <name type="scientific">Ajellomyces capsulatus</name>
    <name type="common">Darling's disease fungus</name>
    <name type="synonym">Histoplasma capsulatum</name>
    <dbReference type="NCBI Taxonomy" id="5037"/>
    <lineage>
        <taxon>Eukaryota</taxon>
        <taxon>Fungi</taxon>
        <taxon>Dikarya</taxon>
        <taxon>Ascomycota</taxon>
        <taxon>Pezizomycotina</taxon>
        <taxon>Eurotiomycetes</taxon>
        <taxon>Eurotiomycetidae</taxon>
        <taxon>Onygenales</taxon>
        <taxon>Ajellomycetaceae</taxon>
        <taxon>Histoplasma</taxon>
    </lineage>
</organism>
<dbReference type="InterPro" id="IPR006076">
    <property type="entry name" value="FAD-dep_OxRdtase"/>
</dbReference>
<feature type="binding site" evidence="6">
    <location>
        <position position="324"/>
    </location>
    <ligand>
        <name>D-dopa</name>
        <dbReference type="ChEBI" id="CHEBI:149689"/>
    </ligand>
</feature>
<feature type="domain" description="FAD dependent oxidoreductase" evidence="8">
    <location>
        <begin position="9"/>
        <end position="366"/>
    </location>
</feature>
<dbReference type="PIRSF" id="PIRSF000189">
    <property type="entry name" value="D-aa_oxidase"/>
    <property type="match status" value="1"/>
</dbReference>
<keyword evidence="3" id="KW-0285">Flavoprotein</keyword>
<sequence length="383" mass="41787">MANSEKQTIVVIGAGIIGVTSALTLLETLPRQKYHILLASEYFSTDDGPNPSYATTLSGAHYRPIPATTPQLKYESHLGKRTYKRFKDLAAAHPEFGVEFMEGIEYVSGEATSSYRAMLPEYVGTDGFRVLQADEMPEGVEFGARYEAYTVDPDVYMMHILRRFKLGGGEARRMRLKSVKEAFEINGHEKAKIVVNCTGVGIDDPKSFVIKGRLSGIKLAVVSSFPPSDTASGSRGQNGQTCLVSNHCDKTITQQLADGTWSFLIPRPLNGGTIVGGTKQPNDWSPVPSLAVREQLLKNAAKLYPSILNKQGQFDVIRDIVGLRPARQGGMRLELETLPGGNRKIAHAYGLAGRGVELSWGVAEEVLRLVQTALDDEGLCSKL</sequence>
<evidence type="ECO:0000256" key="6">
    <source>
        <dbReference type="PIRSR" id="PIRSR000189-1"/>
    </source>
</evidence>
<keyword evidence="7" id="KW-0812">Transmembrane</keyword>
<dbReference type="AlphaFoldDB" id="A0A8A1M0L5"/>
<evidence type="ECO:0000256" key="4">
    <source>
        <dbReference type="ARBA" id="ARBA00022827"/>
    </source>
</evidence>
<dbReference type="EMBL" id="CP069109">
    <property type="protein sequence ID" value="QSS59609.1"/>
    <property type="molecule type" value="Genomic_DNA"/>
</dbReference>
<evidence type="ECO:0000256" key="7">
    <source>
        <dbReference type="SAM" id="Phobius"/>
    </source>
</evidence>
<dbReference type="PANTHER" id="PTHR11530:SF26">
    <property type="entry name" value="FAD DEPENDENT OXIDOREDUCTASE SUPERFAMILY (AFU_ORTHOLOGUE AFUA_5G13940)"/>
    <property type="match status" value="1"/>
</dbReference>
<dbReference type="VEuPathDB" id="FungiDB:I7I51_09045"/>
<keyword evidence="7" id="KW-0472">Membrane</keyword>
<dbReference type="SUPFAM" id="SSF54373">
    <property type="entry name" value="FAD-linked reductases, C-terminal domain"/>
    <property type="match status" value="1"/>
</dbReference>
<feature type="binding site" evidence="6">
    <location>
        <position position="353"/>
    </location>
    <ligand>
        <name>D-dopa</name>
        <dbReference type="ChEBI" id="CHEBI:149689"/>
    </ligand>
</feature>
<dbReference type="GO" id="GO:0071949">
    <property type="term" value="F:FAD binding"/>
    <property type="evidence" value="ECO:0007669"/>
    <property type="project" value="InterPro"/>
</dbReference>
<reference evidence="9" key="1">
    <citation type="submission" date="2021-01" db="EMBL/GenBank/DDBJ databases">
        <title>Chromosome-level genome assembly of a human fungal pathogen reveals clustering of transcriptionally co-regulated genes.</title>
        <authorList>
            <person name="Voorhies M."/>
            <person name="Cohen S."/>
            <person name="Shea T.P."/>
            <person name="Petrus S."/>
            <person name="Munoz J.F."/>
            <person name="Poplawski S."/>
            <person name="Goldman W.E."/>
            <person name="Michael T."/>
            <person name="Cuomo C.A."/>
            <person name="Sil A."/>
            <person name="Beyhan S."/>
        </authorList>
    </citation>
    <scope>NUCLEOTIDE SEQUENCE</scope>
    <source>
        <strain evidence="9">WU24</strain>
    </source>
</reference>
<proteinExistence type="inferred from homology"/>